<dbReference type="EMBL" id="JACHJJ010000004">
    <property type="protein sequence ID" value="MBB5962436.1"/>
    <property type="molecule type" value="Genomic_DNA"/>
</dbReference>
<dbReference type="Proteomes" id="UP000562352">
    <property type="component" value="Unassembled WGS sequence"/>
</dbReference>
<organism evidence="3 4">
    <name type="scientific">Planomonospora venezuelensis</name>
    <dbReference type="NCBI Taxonomy" id="1999"/>
    <lineage>
        <taxon>Bacteria</taxon>
        <taxon>Bacillati</taxon>
        <taxon>Actinomycetota</taxon>
        <taxon>Actinomycetes</taxon>
        <taxon>Streptosporangiales</taxon>
        <taxon>Streptosporangiaceae</taxon>
        <taxon>Planomonospora</taxon>
    </lineage>
</organism>
<dbReference type="RefSeq" id="WP_184939900.1">
    <property type="nucleotide sequence ID" value="NZ_BAAAWZ010000001.1"/>
</dbReference>
<evidence type="ECO:0000313" key="3">
    <source>
        <dbReference type="EMBL" id="MBB5962436.1"/>
    </source>
</evidence>
<evidence type="ECO:0000256" key="1">
    <source>
        <dbReference type="SAM" id="MobiDB-lite"/>
    </source>
</evidence>
<keyword evidence="2" id="KW-0812">Transmembrane</keyword>
<keyword evidence="2" id="KW-0472">Membrane</keyword>
<feature type="region of interest" description="Disordered" evidence="1">
    <location>
        <begin position="241"/>
        <end position="262"/>
    </location>
</feature>
<proteinExistence type="predicted"/>
<keyword evidence="2" id="KW-1133">Transmembrane helix</keyword>
<name>A0A841D4Q0_PLAVE</name>
<reference evidence="3 4" key="1">
    <citation type="submission" date="2020-08" db="EMBL/GenBank/DDBJ databases">
        <title>Genomic Encyclopedia of Type Strains, Phase III (KMG-III): the genomes of soil and plant-associated and newly described type strains.</title>
        <authorList>
            <person name="Whitman W."/>
        </authorList>
    </citation>
    <scope>NUCLEOTIDE SEQUENCE [LARGE SCALE GENOMIC DNA]</scope>
    <source>
        <strain evidence="3 4">CECT 3303</strain>
    </source>
</reference>
<gene>
    <name evidence="3" type="ORF">FHS22_001697</name>
</gene>
<sequence>MVVRKNRRLANVIASGLVGAGVMLGLSGMAGASAPDHGTHRAGGGDPGPAPAQSAADAKAMKETRAYLAGVPDGPRIALQVLKSGKARELARVYRATLKYRDIDKALADGYSPGPNTMYCVEKPGVGGMGFHLGNHTYIDETARTGVYDLEHPHILVYTRTPSGRMELAVAEWGKIDEDQNLATDDDRPSMLGMPFEGPMLGHVPMTHGPGGWMPIHFDKHFWLYKYNPAGLAKPWNPRVTCPAGTTPPPHPDAGANAHASH</sequence>
<feature type="transmembrane region" description="Helical" evidence="2">
    <location>
        <begin position="12"/>
        <end position="32"/>
    </location>
</feature>
<keyword evidence="4" id="KW-1185">Reference proteome</keyword>
<protein>
    <submittedName>
        <fullName evidence="3">Uncharacterized protein</fullName>
    </submittedName>
</protein>
<accession>A0A841D4Q0</accession>
<feature type="region of interest" description="Disordered" evidence="1">
    <location>
        <begin position="33"/>
        <end position="57"/>
    </location>
</feature>
<evidence type="ECO:0000256" key="2">
    <source>
        <dbReference type="SAM" id="Phobius"/>
    </source>
</evidence>
<dbReference type="AlphaFoldDB" id="A0A841D4Q0"/>
<comment type="caution">
    <text evidence="3">The sequence shown here is derived from an EMBL/GenBank/DDBJ whole genome shotgun (WGS) entry which is preliminary data.</text>
</comment>
<evidence type="ECO:0000313" key="4">
    <source>
        <dbReference type="Proteomes" id="UP000562352"/>
    </source>
</evidence>